<dbReference type="VEuPathDB" id="VectorBase:AARA006033"/>
<reference evidence="7" key="1">
    <citation type="submission" date="2022-08" db="UniProtKB">
        <authorList>
            <consortium name="EnsemblMetazoa"/>
        </authorList>
    </citation>
    <scope>IDENTIFICATION</scope>
    <source>
        <strain evidence="7">Dongola</strain>
    </source>
</reference>
<keyword evidence="8" id="KW-1185">Reference proteome</keyword>
<dbReference type="VEuPathDB" id="VectorBase:AARA21_009593"/>
<keyword evidence="3 4" id="KW-0443">Lipid metabolism</keyword>
<evidence type="ECO:0000313" key="8">
    <source>
        <dbReference type="Proteomes" id="UP000075840"/>
    </source>
</evidence>
<dbReference type="InterPro" id="IPR033640">
    <property type="entry name" value="FAR_C"/>
</dbReference>
<dbReference type="CDD" id="cd05236">
    <property type="entry name" value="FAR-N_SDR_e"/>
    <property type="match status" value="1"/>
</dbReference>
<comment type="similarity">
    <text evidence="1 4">Belongs to the fatty acyl-CoA reductase family.</text>
</comment>
<evidence type="ECO:0000256" key="2">
    <source>
        <dbReference type="ARBA" id="ARBA00022516"/>
    </source>
</evidence>
<keyword evidence="4" id="KW-0812">Transmembrane</keyword>
<dbReference type="SUPFAM" id="SSF51735">
    <property type="entry name" value="NAD(P)-binding Rossmann-fold domains"/>
    <property type="match status" value="1"/>
</dbReference>
<dbReference type="PANTHER" id="PTHR11011:SF24">
    <property type="entry name" value="FATTY ACYL-COA REDUCTASE"/>
    <property type="match status" value="1"/>
</dbReference>
<evidence type="ECO:0000256" key="3">
    <source>
        <dbReference type="ARBA" id="ARBA00023098"/>
    </source>
</evidence>
<dbReference type="Gene3D" id="3.40.50.720">
    <property type="entry name" value="NAD(P)-binding Rossmann-like Domain"/>
    <property type="match status" value="1"/>
</dbReference>
<evidence type="ECO:0000259" key="5">
    <source>
        <dbReference type="Pfam" id="PF03015"/>
    </source>
</evidence>
<comment type="catalytic activity">
    <reaction evidence="4">
        <text>a long-chain fatty acyl-CoA + 2 NADPH + 2 H(+) = a long-chain primary fatty alcohol + 2 NADP(+) + CoA</text>
        <dbReference type="Rhea" id="RHEA:52716"/>
        <dbReference type="ChEBI" id="CHEBI:15378"/>
        <dbReference type="ChEBI" id="CHEBI:57287"/>
        <dbReference type="ChEBI" id="CHEBI:57783"/>
        <dbReference type="ChEBI" id="CHEBI:58349"/>
        <dbReference type="ChEBI" id="CHEBI:77396"/>
        <dbReference type="ChEBI" id="CHEBI:83139"/>
        <dbReference type="EC" id="1.2.1.84"/>
    </reaction>
</comment>
<dbReference type="EC" id="1.2.1.84" evidence="4"/>
<dbReference type="Proteomes" id="UP000075840">
    <property type="component" value="Unassembled WGS sequence"/>
</dbReference>
<accession>A0A182HXK5</accession>
<sequence>MMQQKCPNIPAVFAEADVFITGGTGFMGKVLIEKLLRSCPQIARVFVLMRAKRGKSLEDRLKLITDGVLFDMLKRENPEVLKKIQPIEGDCTMLKLGMSHESMERMKDVQFVFHAAASVRFDDPLKDAILINTRSTREVLDWAKTLRKLRAVVHVSTTYCNPELMHVEEKIYPPKMDWREAIRMAEMFDNALLETVKEKLTQFAPNTYTYTKALAEQICYEYRNDIPLVVFRPSIVTNTETEPLMGWVDNFNGPIGLLLGCASGVVRTGLLDLEKRINCIPVDVSIKAIIVAAWKRATTDEQGTLPVYNSAAEPEKTINYGTMLYDGKVLFDRTPLSNMLWAPGGTTTSNKYCFYLVFFCCQLLPAIIVDTLLRVAGKVPFLLRLNRKIFDAQVSLRYFMNNEWVFKTENFKELEYTLTADDRKDFSTNYFVRGMMEYYESAILGGRRYLLKEPDENIAYALKKYKRLRVLNYTLKFALSFLIVYFIYKKYIV</sequence>
<feature type="domain" description="Fatty acyl-CoA reductase C-terminal" evidence="5">
    <location>
        <begin position="362"/>
        <end position="453"/>
    </location>
</feature>
<evidence type="ECO:0000313" key="7">
    <source>
        <dbReference type="EnsemblMetazoa" id="AARA006033-PA"/>
    </source>
</evidence>
<dbReference type="PANTHER" id="PTHR11011">
    <property type="entry name" value="MALE STERILITY PROTEIN 2-RELATED"/>
    <property type="match status" value="1"/>
</dbReference>
<dbReference type="GO" id="GO:0005777">
    <property type="term" value="C:peroxisome"/>
    <property type="evidence" value="ECO:0007669"/>
    <property type="project" value="TreeGrafter"/>
</dbReference>
<protein>
    <recommendedName>
        <fullName evidence="4">Fatty acyl-CoA reductase</fullName>
        <ecNumber evidence="4">1.2.1.84</ecNumber>
    </recommendedName>
</protein>
<dbReference type="CDD" id="cd09071">
    <property type="entry name" value="FAR_C"/>
    <property type="match status" value="1"/>
</dbReference>
<proteinExistence type="inferred from homology"/>
<evidence type="ECO:0000256" key="1">
    <source>
        <dbReference type="ARBA" id="ARBA00005928"/>
    </source>
</evidence>
<keyword evidence="2 4" id="KW-0444">Lipid biosynthesis</keyword>
<dbReference type="InterPro" id="IPR013120">
    <property type="entry name" value="FAR_NAD-bd"/>
</dbReference>
<dbReference type="EMBL" id="APCN01005316">
    <property type="status" value="NOT_ANNOTATED_CDS"/>
    <property type="molecule type" value="Genomic_DNA"/>
</dbReference>
<dbReference type="Pfam" id="PF07993">
    <property type="entry name" value="NAD_binding_4"/>
    <property type="match status" value="1"/>
</dbReference>
<dbReference type="InterPro" id="IPR026055">
    <property type="entry name" value="FAR"/>
</dbReference>
<organism evidence="7 8">
    <name type="scientific">Anopheles arabiensis</name>
    <name type="common">Mosquito</name>
    <dbReference type="NCBI Taxonomy" id="7173"/>
    <lineage>
        <taxon>Eukaryota</taxon>
        <taxon>Metazoa</taxon>
        <taxon>Ecdysozoa</taxon>
        <taxon>Arthropoda</taxon>
        <taxon>Hexapoda</taxon>
        <taxon>Insecta</taxon>
        <taxon>Pterygota</taxon>
        <taxon>Neoptera</taxon>
        <taxon>Endopterygota</taxon>
        <taxon>Diptera</taxon>
        <taxon>Nematocera</taxon>
        <taxon>Culicoidea</taxon>
        <taxon>Culicidae</taxon>
        <taxon>Anophelinae</taxon>
        <taxon>Anopheles</taxon>
    </lineage>
</organism>
<feature type="transmembrane region" description="Helical" evidence="4">
    <location>
        <begin position="470"/>
        <end position="488"/>
    </location>
</feature>
<dbReference type="FunFam" id="3.40.50.720:FF:000980">
    <property type="entry name" value="Fatty acyl-CoA reductase"/>
    <property type="match status" value="1"/>
</dbReference>
<keyword evidence="4" id="KW-0521">NADP</keyword>
<dbReference type="InterPro" id="IPR036291">
    <property type="entry name" value="NAD(P)-bd_dom_sf"/>
</dbReference>
<dbReference type="EnsemblMetazoa" id="AARA006033-RA">
    <property type="protein sequence ID" value="AARA006033-PA"/>
    <property type="gene ID" value="AARA006033"/>
</dbReference>
<dbReference type="AlphaFoldDB" id="A0A182HXK5"/>
<name>A0A182HXK5_ANOAR</name>
<evidence type="ECO:0000259" key="6">
    <source>
        <dbReference type="Pfam" id="PF07993"/>
    </source>
</evidence>
<keyword evidence="4" id="KW-0472">Membrane</keyword>
<dbReference type="GO" id="GO:0035336">
    <property type="term" value="P:long-chain fatty-acyl-CoA metabolic process"/>
    <property type="evidence" value="ECO:0007669"/>
    <property type="project" value="TreeGrafter"/>
</dbReference>
<evidence type="ECO:0000256" key="4">
    <source>
        <dbReference type="RuleBase" id="RU363097"/>
    </source>
</evidence>
<dbReference type="Pfam" id="PF03015">
    <property type="entry name" value="Sterile"/>
    <property type="match status" value="1"/>
</dbReference>
<keyword evidence="4" id="KW-0560">Oxidoreductase</keyword>
<dbReference type="GO" id="GO:0080019">
    <property type="term" value="F:alcohol-forming very long-chain fatty acyl-CoA reductase activity"/>
    <property type="evidence" value="ECO:0007669"/>
    <property type="project" value="InterPro"/>
</dbReference>
<comment type="function">
    <text evidence="4">Catalyzes the reduction of fatty acyl-CoA to fatty alcohols.</text>
</comment>
<keyword evidence="4" id="KW-1133">Transmembrane helix</keyword>
<feature type="transmembrane region" description="Helical" evidence="4">
    <location>
        <begin position="354"/>
        <end position="377"/>
    </location>
</feature>
<feature type="domain" description="Thioester reductase (TE)" evidence="6">
    <location>
        <begin position="20"/>
        <end position="289"/>
    </location>
</feature>
<dbReference type="GO" id="GO:0102965">
    <property type="term" value="F:alcohol-forming long-chain fatty acyl-CoA reductase activity"/>
    <property type="evidence" value="ECO:0007669"/>
    <property type="project" value="UniProtKB-EC"/>
</dbReference>